<evidence type="ECO:0000259" key="1">
    <source>
        <dbReference type="Pfam" id="PF06858"/>
    </source>
</evidence>
<evidence type="ECO:0000313" key="2">
    <source>
        <dbReference type="EMBL" id="RLG70920.1"/>
    </source>
</evidence>
<evidence type="ECO:0000313" key="3">
    <source>
        <dbReference type="Proteomes" id="UP000278031"/>
    </source>
</evidence>
<dbReference type="Gene3D" id="3.40.50.300">
    <property type="entry name" value="P-loop containing nucleotide triphosphate hydrolases"/>
    <property type="match status" value="1"/>
</dbReference>
<sequence>DTPGLLDKPEEKRNLVEKKAVSALRHLANLIIFVFDPTADYKKQLKLLNQLKKMKVPIIVLISKTDIAPASEAKEMLKDYTLKEAGFDTDEGEIKRFILERLK</sequence>
<feature type="non-terminal residue" evidence="2">
    <location>
        <position position="1"/>
    </location>
</feature>
<dbReference type="EMBL" id="QMWP01000022">
    <property type="protein sequence ID" value="RLG70920.1"/>
    <property type="molecule type" value="Genomic_DNA"/>
</dbReference>
<feature type="domain" description="Nucleolar GTP-binding protein 1 Rossman-fold" evidence="1">
    <location>
        <begin position="16"/>
        <end position="66"/>
    </location>
</feature>
<dbReference type="PANTHER" id="PTHR45759">
    <property type="entry name" value="NUCLEOLAR GTP-BINDING PROTEIN 1"/>
    <property type="match status" value="1"/>
</dbReference>
<dbReference type="Proteomes" id="UP000278031">
    <property type="component" value="Unassembled WGS sequence"/>
</dbReference>
<dbReference type="SUPFAM" id="SSF52540">
    <property type="entry name" value="P-loop containing nucleoside triphosphate hydrolases"/>
    <property type="match status" value="1"/>
</dbReference>
<proteinExistence type="predicted"/>
<dbReference type="InterPro" id="IPR010674">
    <property type="entry name" value="NOG1_Rossman_fold_dom"/>
</dbReference>
<dbReference type="GO" id="GO:0005525">
    <property type="term" value="F:GTP binding"/>
    <property type="evidence" value="ECO:0007669"/>
    <property type="project" value="InterPro"/>
</dbReference>
<dbReference type="InterPro" id="IPR027417">
    <property type="entry name" value="P-loop_NTPase"/>
</dbReference>
<organism evidence="2 3">
    <name type="scientific">Candidatus Iainarchaeum sp</name>
    <dbReference type="NCBI Taxonomy" id="3101447"/>
    <lineage>
        <taxon>Archaea</taxon>
        <taxon>Candidatus Iainarchaeota</taxon>
        <taxon>Candidatus Iainarchaeia</taxon>
        <taxon>Candidatus Iainarchaeales</taxon>
        <taxon>Candidatus Iainarchaeaceae</taxon>
        <taxon>Candidatus Iainarchaeum</taxon>
    </lineage>
</organism>
<gene>
    <name evidence="2" type="ORF">DRO04_00875</name>
</gene>
<protein>
    <recommendedName>
        <fullName evidence="1">Nucleolar GTP-binding protein 1 Rossman-fold domain-containing protein</fullName>
    </recommendedName>
</protein>
<dbReference type="AlphaFoldDB" id="A0A497JHW7"/>
<dbReference type="Pfam" id="PF06858">
    <property type="entry name" value="NOG1"/>
    <property type="match status" value="1"/>
</dbReference>
<name>A0A497JHW7_9ARCH</name>
<reference evidence="2 3" key="1">
    <citation type="submission" date="2018-06" db="EMBL/GenBank/DDBJ databases">
        <title>Extensive metabolic versatility and redundancy in microbially diverse, dynamic hydrothermal sediments.</title>
        <authorList>
            <person name="Dombrowski N."/>
            <person name="Teske A."/>
            <person name="Baker B.J."/>
        </authorList>
    </citation>
    <scope>NUCLEOTIDE SEQUENCE [LARGE SCALE GENOMIC DNA]</scope>
    <source>
        <strain evidence="2">B51_G17</strain>
    </source>
</reference>
<comment type="caution">
    <text evidence="2">The sequence shown here is derived from an EMBL/GenBank/DDBJ whole genome shotgun (WGS) entry which is preliminary data.</text>
</comment>
<accession>A0A497JHW7</accession>